<organism evidence="13 14">
    <name type="scientific">Hohenbuehelia grisea</name>
    <dbReference type="NCBI Taxonomy" id="104357"/>
    <lineage>
        <taxon>Eukaryota</taxon>
        <taxon>Fungi</taxon>
        <taxon>Dikarya</taxon>
        <taxon>Basidiomycota</taxon>
        <taxon>Agaricomycotina</taxon>
        <taxon>Agaricomycetes</taxon>
        <taxon>Agaricomycetidae</taxon>
        <taxon>Agaricales</taxon>
        <taxon>Pleurotineae</taxon>
        <taxon>Pleurotaceae</taxon>
        <taxon>Hohenbuehelia</taxon>
    </lineage>
</organism>
<evidence type="ECO:0000256" key="1">
    <source>
        <dbReference type="ARBA" id="ARBA00012737"/>
    </source>
</evidence>
<dbReference type="PROSITE" id="PS51278">
    <property type="entry name" value="GATASE_TYPE_2"/>
    <property type="match status" value="1"/>
</dbReference>
<dbReference type="InterPro" id="IPR050795">
    <property type="entry name" value="Asn_Synthetase"/>
</dbReference>
<name>A0ABR3IUL1_9AGAR</name>
<dbReference type="Proteomes" id="UP001556367">
    <property type="component" value="Unassembled WGS sequence"/>
</dbReference>
<evidence type="ECO:0000256" key="9">
    <source>
        <dbReference type="ARBA" id="ARBA00048741"/>
    </source>
</evidence>
<dbReference type="Gene3D" id="3.60.20.10">
    <property type="entry name" value="Glutamine Phosphoribosylpyrophosphate, subunit 1, domain 1"/>
    <property type="match status" value="1"/>
</dbReference>
<comment type="catalytic activity">
    <reaction evidence="9">
        <text>L-aspartate + L-glutamine + ATP + H2O = L-asparagine + L-glutamate + AMP + diphosphate + H(+)</text>
        <dbReference type="Rhea" id="RHEA:12228"/>
        <dbReference type="ChEBI" id="CHEBI:15377"/>
        <dbReference type="ChEBI" id="CHEBI:15378"/>
        <dbReference type="ChEBI" id="CHEBI:29985"/>
        <dbReference type="ChEBI" id="CHEBI:29991"/>
        <dbReference type="ChEBI" id="CHEBI:30616"/>
        <dbReference type="ChEBI" id="CHEBI:33019"/>
        <dbReference type="ChEBI" id="CHEBI:58048"/>
        <dbReference type="ChEBI" id="CHEBI:58359"/>
        <dbReference type="ChEBI" id="CHEBI:456215"/>
        <dbReference type="EC" id="6.3.5.4"/>
    </reaction>
</comment>
<sequence>MCGIFAVHGLEKPSPNDRARYIAMSKKLRHRGPDWSGCFVGKECTLVHERLAIVGVDTGAQPLVSEDGKTILAVNGEIYNHIALRASVGTDVKFKTHSDCEVIIPLYKKHDKELCNLLDGMFSFVLLDESVTPSRIIAARDPIGITTLYQGWSSKHPGAVYFASELKALVDECDKIISFPPGHVYDSRDKSTTRYFQPSWWNGDFDGPDATIPTTAPDLTVLRESLEAAVRKRLMSEVPYGVLLSGGLDSSLIATIASRETEKVAQAQWELRKRKLQEAQSGPPTPDPNLVTEEGKSGSSLIRFQSSYYHLATLAAWPQLHSFSIGLENSPDLLAARKVAHYLGTVHHEYVFTVQEGLDAIPDVIYHLETYDVTTIRASTPMYLLSRKIKAMGVKMVLSGEGSDEILGGYLYFHAAPDARSFHQESVRRVKNLHTSDCLRANKSTMAWGLEARVPFLDKAFLEVAMNIDPKAKMFSKGADQEFDADGCPKMEKYILRKAFDCTPKGGKPYLPRSTLWRQKEQFSDGVGYSWIDGMKDHAASVVSDEVFANRAQRWPQDAPDTKEAYWLREVFDGLYPLEAAAKTAVRWIPRGDWGCAADPSGRSVSIHNAAYETT</sequence>
<dbReference type="InterPro" id="IPR017932">
    <property type="entry name" value="GATase_2_dom"/>
</dbReference>
<dbReference type="PANTHER" id="PTHR11772">
    <property type="entry name" value="ASPARAGINE SYNTHETASE"/>
    <property type="match status" value="1"/>
</dbReference>
<keyword evidence="3" id="KW-0028">Amino-acid biosynthesis</keyword>
<keyword evidence="7" id="KW-0315">Glutamine amidotransferase</keyword>
<dbReference type="Pfam" id="PF00733">
    <property type="entry name" value="Asn_synthase"/>
    <property type="match status" value="1"/>
</dbReference>
<keyword evidence="2" id="KW-0436">Ligase</keyword>
<dbReference type="InterPro" id="IPR029055">
    <property type="entry name" value="Ntn_hydrolases_N"/>
</dbReference>
<evidence type="ECO:0000256" key="2">
    <source>
        <dbReference type="ARBA" id="ARBA00022598"/>
    </source>
</evidence>
<evidence type="ECO:0000256" key="10">
    <source>
        <dbReference type="PIRNR" id="PIRNR001589"/>
    </source>
</evidence>
<dbReference type="CDD" id="cd01991">
    <property type="entry name" value="Asn_synthase_B_C"/>
    <property type="match status" value="1"/>
</dbReference>
<dbReference type="EMBL" id="JASNQZ010000015">
    <property type="protein sequence ID" value="KAL0947001.1"/>
    <property type="molecule type" value="Genomic_DNA"/>
</dbReference>
<dbReference type="InterPro" id="IPR006426">
    <property type="entry name" value="Asn_synth_AEB"/>
</dbReference>
<evidence type="ECO:0000259" key="12">
    <source>
        <dbReference type="PROSITE" id="PS51278"/>
    </source>
</evidence>
<evidence type="ECO:0000313" key="14">
    <source>
        <dbReference type="Proteomes" id="UP001556367"/>
    </source>
</evidence>
<evidence type="ECO:0000256" key="4">
    <source>
        <dbReference type="ARBA" id="ARBA00022741"/>
    </source>
</evidence>
<accession>A0ABR3IUL1</accession>
<proteinExistence type="predicted"/>
<keyword evidence="14" id="KW-1185">Reference proteome</keyword>
<dbReference type="SUPFAM" id="SSF56235">
    <property type="entry name" value="N-terminal nucleophile aminohydrolases (Ntn hydrolases)"/>
    <property type="match status" value="1"/>
</dbReference>
<reference evidence="14" key="1">
    <citation type="submission" date="2024-06" db="EMBL/GenBank/DDBJ databases">
        <title>Multi-omics analyses provide insights into the biosynthesis of the anticancer antibiotic pleurotin in Hohenbuehelia grisea.</title>
        <authorList>
            <person name="Weaver J.A."/>
            <person name="Alberti F."/>
        </authorList>
    </citation>
    <scope>NUCLEOTIDE SEQUENCE [LARGE SCALE GENOMIC DNA]</scope>
    <source>
        <strain evidence="14">T-177</strain>
    </source>
</reference>
<evidence type="ECO:0000256" key="6">
    <source>
        <dbReference type="ARBA" id="ARBA00022888"/>
    </source>
</evidence>
<dbReference type="PIRSF" id="PIRSF001589">
    <property type="entry name" value="Asn_synthetase_glu-h"/>
    <property type="match status" value="1"/>
</dbReference>
<dbReference type="InterPro" id="IPR001962">
    <property type="entry name" value="Asn_synthase"/>
</dbReference>
<evidence type="ECO:0000313" key="13">
    <source>
        <dbReference type="EMBL" id="KAL0947001.1"/>
    </source>
</evidence>
<dbReference type="PANTHER" id="PTHR11772:SF2">
    <property type="entry name" value="ASPARAGINE SYNTHETASE [GLUTAMINE-HYDROLYZING]"/>
    <property type="match status" value="1"/>
</dbReference>
<comment type="caution">
    <text evidence="13">The sequence shown here is derived from an EMBL/GenBank/DDBJ whole genome shotgun (WGS) entry which is preliminary data.</text>
</comment>
<dbReference type="InterPro" id="IPR033738">
    <property type="entry name" value="AsnB_N"/>
</dbReference>
<feature type="region of interest" description="Disordered" evidence="11">
    <location>
        <begin position="275"/>
        <end position="296"/>
    </location>
</feature>
<dbReference type="InterPro" id="IPR014729">
    <property type="entry name" value="Rossmann-like_a/b/a_fold"/>
</dbReference>
<keyword evidence="4 10" id="KW-0547">Nucleotide-binding</keyword>
<evidence type="ECO:0000256" key="7">
    <source>
        <dbReference type="ARBA" id="ARBA00022962"/>
    </source>
</evidence>
<keyword evidence="6" id="KW-0061">Asparagine biosynthesis</keyword>
<feature type="domain" description="Glutamine amidotransferase type-2" evidence="12">
    <location>
        <begin position="2"/>
        <end position="190"/>
    </location>
</feature>
<evidence type="ECO:0000256" key="11">
    <source>
        <dbReference type="SAM" id="MobiDB-lite"/>
    </source>
</evidence>
<gene>
    <name evidence="13" type="ORF">HGRIS_013146</name>
</gene>
<evidence type="ECO:0000256" key="5">
    <source>
        <dbReference type="ARBA" id="ARBA00022840"/>
    </source>
</evidence>
<evidence type="ECO:0000256" key="8">
    <source>
        <dbReference type="ARBA" id="ARBA00029440"/>
    </source>
</evidence>
<dbReference type="SUPFAM" id="SSF52402">
    <property type="entry name" value="Adenine nucleotide alpha hydrolases-like"/>
    <property type="match status" value="1"/>
</dbReference>
<dbReference type="Pfam" id="PF13537">
    <property type="entry name" value="GATase_7"/>
    <property type="match status" value="1"/>
</dbReference>
<keyword evidence="5 10" id="KW-0067">ATP-binding</keyword>
<comment type="pathway">
    <text evidence="8">Amino-acid biosynthesis.</text>
</comment>
<dbReference type="EC" id="6.3.5.4" evidence="1"/>
<protein>
    <recommendedName>
        <fullName evidence="1">asparagine synthase (glutamine-hydrolyzing)</fullName>
        <ecNumber evidence="1">6.3.5.4</ecNumber>
    </recommendedName>
</protein>
<dbReference type="Gene3D" id="3.40.50.620">
    <property type="entry name" value="HUPs"/>
    <property type="match status" value="1"/>
</dbReference>
<dbReference type="CDD" id="cd00712">
    <property type="entry name" value="AsnB"/>
    <property type="match status" value="1"/>
</dbReference>
<evidence type="ECO:0000256" key="3">
    <source>
        <dbReference type="ARBA" id="ARBA00022605"/>
    </source>
</evidence>